<accession>A0A8G2FBT9</accession>
<dbReference type="PANTHER" id="PTHR44591">
    <property type="entry name" value="STRESS RESPONSE REGULATOR PROTEIN 1"/>
    <property type="match status" value="1"/>
</dbReference>
<dbReference type="SMART" id="SM00448">
    <property type="entry name" value="REC"/>
    <property type="match status" value="1"/>
</dbReference>
<evidence type="ECO:0000313" key="4">
    <source>
        <dbReference type="EMBL" id="SHJ53731.1"/>
    </source>
</evidence>
<organism evidence="4 5">
    <name type="scientific">Halodesulfovibrio aestuarii</name>
    <dbReference type="NCBI Taxonomy" id="126333"/>
    <lineage>
        <taxon>Bacteria</taxon>
        <taxon>Pseudomonadati</taxon>
        <taxon>Thermodesulfobacteriota</taxon>
        <taxon>Desulfovibrionia</taxon>
        <taxon>Desulfovibrionales</taxon>
        <taxon>Desulfovibrionaceae</taxon>
        <taxon>Halodesulfovibrio</taxon>
    </lineage>
</organism>
<feature type="modified residue" description="4-aspartylphosphate" evidence="2">
    <location>
        <position position="53"/>
    </location>
</feature>
<name>A0A8G2FBT9_9BACT</name>
<dbReference type="Gene3D" id="3.40.50.2300">
    <property type="match status" value="1"/>
</dbReference>
<reference evidence="4 5" key="1">
    <citation type="submission" date="2016-11" db="EMBL/GenBank/DDBJ databases">
        <authorList>
            <person name="Varghese N."/>
            <person name="Submissions S."/>
        </authorList>
    </citation>
    <scope>NUCLEOTIDE SEQUENCE [LARGE SCALE GENOMIC DNA]</scope>
    <source>
        <strain evidence="4 5">DSM 17919</strain>
    </source>
</reference>
<dbReference type="InterPro" id="IPR050595">
    <property type="entry name" value="Bact_response_regulator"/>
</dbReference>
<dbReference type="Pfam" id="PF00072">
    <property type="entry name" value="Response_reg"/>
    <property type="match status" value="1"/>
</dbReference>
<proteinExistence type="predicted"/>
<dbReference type="Proteomes" id="UP000184001">
    <property type="component" value="Unassembled WGS sequence"/>
</dbReference>
<keyword evidence="1 2" id="KW-0597">Phosphoprotein</keyword>
<evidence type="ECO:0000313" key="5">
    <source>
        <dbReference type="Proteomes" id="UP000184001"/>
    </source>
</evidence>
<dbReference type="PROSITE" id="PS50110">
    <property type="entry name" value="RESPONSE_REGULATORY"/>
    <property type="match status" value="1"/>
</dbReference>
<feature type="domain" description="Response regulatory" evidence="3">
    <location>
        <begin position="4"/>
        <end position="124"/>
    </location>
</feature>
<dbReference type="GO" id="GO:0000160">
    <property type="term" value="P:phosphorelay signal transduction system"/>
    <property type="evidence" value="ECO:0007669"/>
    <property type="project" value="InterPro"/>
</dbReference>
<evidence type="ECO:0000256" key="1">
    <source>
        <dbReference type="ARBA" id="ARBA00022553"/>
    </source>
</evidence>
<evidence type="ECO:0000256" key="2">
    <source>
        <dbReference type="PROSITE-ProRule" id="PRU00169"/>
    </source>
</evidence>
<dbReference type="InterPro" id="IPR001789">
    <property type="entry name" value="Sig_transdc_resp-reg_receiver"/>
</dbReference>
<evidence type="ECO:0000259" key="3">
    <source>
        <dbReference type="PROSITE" id="PS50110"/>
    </source>
</evidence>
<dbReference type="EMBL" id="FQZR01000007">
    <property type="protein sequence ID" value="SHJ53731.1"/>
    <property type="molecule type" value="Genomic_DNA"/>
</dbReference>
<sequence length="140" mass="15298">MEKKILVITSSLAEQVQLLLLLTAAGYTPTCCESLPSALTALESSTFDAIITDPIIIDTPPQKMTAVEFVSLVQKTPNPTTPILVMGDVISLQYIMNTLRSGIARFIPKPFTPTEFIETVSAELCVAKHQHPQKTIISNR</sequence>
<dbReference type="PANTHER" id="PTHR44591:SF21">
    <property type="entry name" value="TWO-COMPONENT RESPONSE REGULATOR"/>
    <property type="match status" value="1"/>
</dbReference>
<gene>
    <name evidence="4" type="ORF">SAMN05660830_02653</name>
</gene>
<dbReference type="SUPFAM" id="SSF52172">
    <property type="entry name" value="CheY-like"/>
    <property type="match status" value="1"/>
</dbReference>
<dbReference type="InterPro" id="IPR011006">
    <property type="entry name" value="CheY-like_superfamily"/>
</dbReference>
<dbReference type="AlphaFoldDB" id="A0A8G2FBT9"/>
<dbReference type="RefSeq" id="WP_019999641.1">
    <property type="nucleotide sequence ID" value="NZ_CP192219.1"/>
</dbReference>
<comment type="caution">
    <text evidence="4">The sequence shown here is derived from an EMBL/GenBank/DDBJ whole genome shotgun (WGS) entry which is preliminary data.</text>
</comment>
<protein>
    <submittedName>
        <fullName evidence="4">Response regulator receiver domain-containing protein</fullName>
    </submittedName>
</protein>